<dbReference type="CDD" id="cd03392">
    <property type="entry name" value="PAP2_like_2"/>
    <property type="match status" value="1"/>
</dbReference>
<dbReference type="Pfam" id="PF01569">
    <property type="entry name" value="PAP2"/>
    <property type="match status" value="1"/>
</dbReference>
<keyword evidence="4" id="KW-1185">Reference proteome</keyword>
<gene>
    <name evidence="3" type="ORF">DEALK_07410</name>
</gene>
<dbReference type="InterPro" id="IPR000326">
    <property type="entry name" value="PAP2/HPO"/>
</dbReference>
<feature type="transmembrane region" description="Helical" evidence="1">
    <location>
        <begin position="145"/>
        <end position="168"/>
    </location>
</feature>
<accession>A0A0W0GH57</accession>
<keyword evidence="1" id="KW-1133">Transmembrane helix</keyword>
<proteinExistence type="predicted"/>
<evidence type="ECO:0000259" key="2">
    <source>
        <dbReference type="SMART" id="SM00014"/>
    </source>
</evidence>
<dbReference type="AlphaFoldDB" id="A0A0W0GH57"/>
<reference evidence="3 4" key="1">
    <citation type="submission" date="2015-06" db="EMBL/GenBank/DDBJ databases">
        <title>Genome sequence of the organohalide-respiring Dehalogenimonas alkenigignens type strain (IP3-3T).</title>
        <authorList>
            <person name="Key T.A."/>
            <person name="Richmond D.P."/>
            <person name="Bowman K.S."/>
            <person name="Cho Y.-J."/>
            <person name="Chun J."/>
            <person name="da Costa M.S."/>
            <person name="Rainey F.A."/>
            <person name="Moe W.M."/>
        </authorList>
    </citation>
    <scope>NUCLEOTIDE SEQUENCE [LARGE SCALE GENOMIC DNA]</scope>
    <source>
        <strain evidence="3 4">IP3-3</strain>
    </source>
</reference>
<dbReference type="EMBL" id="LFDV01000002">
    <property type="protein sequence ID" value="KTB47896.1"/>
    <property type="molecule type" value="Genomic_DNA"/>
</dbReference>
<dbReference type="STRING" id="1217799.DEALK_07410"/>
<dbReference type="SMART" id="SM00014">
    <property type="entry name" value="acidPPc"/>
    <property type="match status" value="1"/>
</dbReference>
<keyword evidence="1" id="KW-0812">Transmembrane</keyword>
<evidence type="ECO:0000313" key="4">
    <source>
        <dbReference type="Proteomes" id="UP000053947"/>
    </source>
</evidence>
<dbReference type="RefSeq" id="WP_058438798.1">
    <property type="nucleotide sequence ID" value="NZ_KQ758903.1"/>
</dbReference>
<dbReference type="InterPro" id="IPR036938">
    <property type="entry name" value="PAP2/HPO_sf"/>
</dbReference>
<feature type="transmembrane region" description="Helical" evidence="1">
    <location>
        <begin position="54"/>
        <end position="76"/>
    </location>
</feature>
<comment type="caution">
    <text evidence="3">The sequence shown here is derived from an EMBL/GenBank/DDBJ whole genome shotgun (WGS) entry which is preliminary data.</text>
</comment>
<feature type="transmembrane region" description="Helical" evidence="1">
    <location>
        <begin position="112"/>
        <end position="133"/>
    </location>
</feature>
<dbReference type="PANTHER" id="PTHR14969">
    <property type="entry name" value="SPHINGOSINE-1-PHOSPHATE PHOSPHOHYDROLASE"/>
    <property type="match status" value="1"/>
</dbReference>
<feature type="transmembrane region" description="Helical" evidence="1">
    <location>
        <begin position="174"/>
        <end position="192"/>
    </location>
</feature>
<dbReference type="Proteomes" id="UP000053947">
    <property type="component" value="Unassembled WGS sequence"/>
</dbReference>
<dbReference type="SUPFAM" id="SSF48317">
    <property type="entry name" value="Acid phosphatase/Vanadium-dependent haloperoxidase"/>
    <property type="match status" value="1"/>
</dbReference>
<protein>
    <submittedName>
        <fullName evidence="3">PAP2 superfamily</fullName>
    </submittedName>
</protein>
<dbReference type="Gene3D" id="1.20.144.10">
    <property type="entry name" value="Phosphatidic acid phosphatase type 2/haloperoxidase"/>
    <property type="match status" value="1"/>
</dbReference>
<evidence type="ECO:0000256" key="1">
    <source>
        <dbReference type="SAM" id="Phobius"/>
    </source>
</evidence>
<dbReference type="PANTHER" id="PTHR14969:SF13">
    <property type="entry name" value="AT30094P"/>
    <property type="match status" value="1"/>
</dbReference>
<dbReference type="OrthoDB" id="9789113at2"/>
<feature type="transmembrane region" description="Helical" evidence="1">
    <location>
        <begin position="83"/>
        <end position="100"/>
    </location>
</feature>
<organism evidence="3 4">
    <name type="scientific">Dehalogenimonas alkenigignens</name>
    <dbReference type="NCBI Taxonomy" id="1217799"/>
    <lineage>
        <taxon>Bacteria</taxon>
        <taxon>Bacillati</taxon>
        <taxon>Chloroflexota</taxon>
        <taxon>Dehalococcoidia</taxon>
        <taxon>Dehalococcoidales</taxon>
        <taxon>Dehalococcoidaceae</taxon>
        <taxon>Dehalogenimonas</taxon>
    </lineage>
</organism>
<sequence>MRLFPTTSYLFTLLAFTLLAVLAGNSPALPFDTAVFNAIHGLNPSFLDTPMRVVSFLGETAPSILVAAPFAIWLWVKGNRREALGFVIVLAAVAATTSGVKNIFDRTRPDGGGLAFVSGHTSYFTVFAGYLFFTLQKVVGNRRWLIGWRIGLVALVVLTGFSRVYLGAHWPTDVLGGFLLGILLLAPVLRAVDNQRSAET</sequence>
<name>A0A0W0GH57_9CHLR</name>
<evidence type="ECO:0000313" key="3">
    <source>
        <dbReference type="EMBL" id="KTB47896.1"/>
    </source>
</evidence>
<keyword evidence="1" id="KW-0472">Membrane</keyword>
<feature type="domain" description="Phosphatidic acid phosphatase type 2/haloperoxidase" evidence="2">
    <location>
        <begin position="84"/>
        <end position="189"/>
    </location>
</feature>